<dbReference type="Gene3D" id="3.90.25.10">
    <property type="entry name" value="UDP-galactose 4-epimerase, domain 1"/>
    <property type="match status" value="1"/>
</dbReference>
<dbReference type="RefSeq" id="WP_190724501.1">
    <property type="nucleotide sequence ID" value="NZ_CP061539.1"/>
</dbReference>
<name>A0A7H2BDB1_9MICC</name>
<dbReference type="Pfam" id="PF05368">
    <property type="entry name" value="NmrA"/>
    <property type="match status" value="1"/>
</dbReference>
<proteinExistence type="predicted"/>
<feature type="domain" description="NmrA-like" evidence="1">
    <location>
        <begin position="2"/>
        <end position="217"/>
    </location>
</feature>
<keyword evidence="3" id="KW-1185">Reference proteome</keyword>
<dbReference type="GeneID" id="96624713"/>
<dbReference type="InterPro" id="IPR036291">
    <property type="entry name" value="NAD(P)-bd_dom_sf"/>
</dbReference>
<dbReference type="PANTHER" id="PTHR47129">
    <property type="entry name" value="QUINONE OXIDOREDUCTASE 2"/>
    <property type="match status" value="1"/>
</dbReference>
<dbReference type="CDD" id="cd05269">
    <property type="entry name" value="TMR_SDR_a"/>
    <property type="match status" value="1"/>
</dbReference>
<dbReference type="Gene3D" id="3.40.50.720">
    <property type="entry name" value="NAD(P)-binding Rossmann-like Domain"/>
    <property type="match status" value="1"/>
</dbReference>
<dbReference type="AlphaFoldDB" id="A0A7H2BDB1"/>
<evidence type="ECO:0000313" key="2">
    <source>
        <dbReference type="EMBL" id="QNV37657.1"/>
    </source>
</evidence>
<evidence type="ECO:0000313" key="3">
    <source>
        <dbReference type="Proteomes" id="UP000516404"/>
    </source>
</evidence>
<dbReference type="EMBL" id="CP061539">
    <property type="protein sequence ID" value="QNV37657.1"/>
    <property type="molecule type" value="Genomic_DNA"/>
</dbReference>
<sequence length="280" mass="30117">MKVVVTGSTGFVGGLVAQKLAAEGVPLALLVRSANRAPALPDAQVFETAGYSDLEANVAALNGAKVAFMVSGAESEDRLRQHKQFVDASAQAGVEHLVYLSFQSAARDATFTLARTHWETEEYIKASGMKFTFLRDSFYIDFLANLAGEDGLIRGPAGEGHVAAVTRADAAEVATRVLLNPGAHENQTYTLTGPESLSMNEIARIVGEETGQSISFYNESIDEAYASRKAWDAPDWQYDAWVSTYTAIAQGELAEVTSSVLDITGRAPTSLREFLKSTPR</sequence>
<protein>
    <submittedName>
        <fullName evidence="2">SDR family oxidoreductase</fullName>
    </submittedName>
</protein>
<accession>A0A7H2BDB1</accession>
<dbReference type="InterPro" id="IPR052718">
    <property type="entry name" value="NmrA-type_oxidoreductase"/>
</dbReference>
<evidence type="ECO:0000259" key="1">
    <source>
        <dbReference type="Pfam" id="PF05368"/>
    </source>
</evidence>
<dbReference type="SUPFAM" id="SSF51735">
    <property type="entry name" value="NAD(P)-binding Rossmann-fold domains"/>
    <property type="match status" value="1"/>
</dbReference>
<organism evidence="2 3">
    <name type="scientific">Rothia terrae</name>
    <dbReference type="NCBI Taxonomy" id="396015"/>
    <lineage>
        <taxon>Bacteria</taxon>
        <taxon>Bacillati</taxon>
        <taxon>Actinomycetota</taxon>
        <taxon>Actinomycetes</taxon>
        <taxon>Micrococcales</taxon>
        <taxon>Micrococcaceae</taxon>
        <taxon>Rothia</taxon>
    </lineage>
</organism>
<dbReference type="KEGG" id="rter:IDM49_10730"/>
<dbReference type="InterPro" id="IPR008030">
    <property type="entry name" value="NmrA-like"/>
</dbReference>
<gene>
    <name evidence="2" type="ORF">IDM49_10730</name>
</gene>
<dbReference type="PANTHER" id="PTHR47129:SF1">
    <property type="entry name" value="NMRA-LIKE DOMAIN-CONTAINING PROTEIN"/>
    <property type="match status" value="1"/>
</dbReference>
<dbReference type="Proteomes" id="UP000516404">
    <property type="component" value="Chromosome"/>
</dbReference>
<reference evidence="2 3" key="1">
    <citation type="submission" date="2020-09" db="EMBL/GenBank/DDBJ databases">
        <title>Investigation of environmental microbes.</title>
        <authorList>
            <person name="Ou Y."/>
            <person name="Kang Q."/>
        </authorList>
    </citation>
    <scope>NUCLEOTIDE SEQUENCE [LARGE SCALE GENOMIC DNA]</scope>
    <source>
        <strain evidence="2 3">KJZ-14</strain>
    </source>
</reference>